<keyword evidence="3" id="KW-1185">Reference proteome</keyword>
<keyword evidence="1" id="KW-0732">Signal</keyword>
<feature type="signal peptide" evidence="1">
    <location>
        <begin position="1"/>
        <end position="17"/>
    </location>
</feature>
<organism evidence="2 3">
    <name type="scientific">Reticulomyxa filosa</name>
    <dbReference type="NCBI Taxonomy" id="46433"/>
    <lineage>
        <taxon>Eukaryota</taxon>
        <taxon>Sar</taxon>
        <taxon>Rhizaria</taxon>
        <taxon>Retaria</taxon>
        <taxon>Foraminifera</taxon>
        <taxon>Monothalamids</taxon>
        <taxon>Reticulomyxidae</taxon>
        <taxon>Reticulomyxa</taxon>
    </lineage>
</organism>
<gene>
    <name evidence="2" type="ORF">RFI_30970</name>
</gene>
<evidence type="ECO:0000313" key="2">
    <source>
        <dbReference type="EMBL" id="ETO06423.1"/>
    </source>
</evidence>
<accession>X6LWY4</accession>
<dbReference type="EMBL" id="ASPP01027153">
    <property type="protein sequence ID" value="ETO06423.1"/>
    <property type="molecule type" value="Genomic_DNA"/>
</dbReference>
<comment type="caution">
    <text evidence="2">The sequence shown here is derived from an EMBL/GenBank/DDBJ whole genome shotgun (WGS) entry which is preliminary data.</text>
</comment>
<reference evidence="2 3" key="1">
    <citation type="journal article" date="2013" name="Curr. Biol.">
        <title>The Genome of the Foraminiferan Reticulomyxa filosa.</title>
        <authorList>
            <person name="Glockner G."/>
            <person name="Hulsmann N."/>
            <person name="Schleicher M."/>
            <person name="Noegel A.A."/>
            <person name="Eichinger L."/>
            <person name="Gallinger C."/>
            <person name="Pawlowski J."/>
            <person name="Sierra R."/>
            <person name="Euteneuer U."/>
            <person name="Pillet L."/>
            <person name="Moustafa A."/>
            <person name="Platzer M."/>
            <person name="Groth M."/>
            <person name="Szafranski K."/>
            <person name="Schliwa M."/>
        </authorList>
    </citation>
    <scope>NUCLEOTIDE SEQUENCE [LARGE SCALE GENOMIC DNA]</scope>
</reference>
<sequence>MFFFFLVIMGFLCICLRRFFDNKNVKKRWVSKQENLLWRVNLLFLQPKEAKQWLSWFFRLVFKDFAVFLWIQQTKLRHPNVCCYKAEKYFQEDISLKNLFICWCSQRDNQKNKDTPMEKFHLKDKYYVELILIAIEMYFSYIDKMNVHTTSESIGKQIVGQFVHDCEKLSKQKVIDYIIKQQGIEQIKSIYYILKDL</sequence>
<name>X6LWY4_RETFI</name>
<evidence type="ECO:0000256" key="1">
    <source>
        <dbReference type="SAM" id="SignalP"/>
    </source>
</evidence>
<dbReference type="AlphaFoldDB" id="X6LWY4"/>
<dbReference type="Proteomes" id="UP000023152">
    <property type="component" value="Unassembled WGS sequence"/>
</dbReference>
<feature type="chain" id="PRO_5004975013" evidence="1">
    <location>
        <begin position="18"/>
        <end position="197"/>
    </location>
</feature>
<proteinExistence type="predicted"/>
<evidence type="ECO:0000313" key="3">
    <source>
        <dbReference type="Proteomes" id="UP000023152"/>
    </source>
</evidence>
<protein>
    <submittedName>
        <fullName evidence="2">Uncharacterized protein</fullName>
    </submittedName>
</protein>